<evidence type="ECO:0000313" key="9">
    <source>
        <dbReference type="Proteomes" id="UP000505325"/>
    </source>
</evidence>
<keyword evidence="2 6" id="KW-0997">Cell inner membrane</keyword>
<proteinExistence type="inferred from homology"/>
<accession>A0A6M8UJZ2</accession>
<dbReference type="Gene3D" id="3.30.70.260">
    <property type="match status" value="1"/>
</dbReference>
<dbReference type="InterPro" id="IPR026574">
    <property type="entry name" value="Modulator_MzrA"/>
</dbReference>
<comment type="subunit">
    <text evidence="6">Interacts with EnvZ.</text>
</comment>
<gene>
    <name evidence="6" type="primary">mzrA</name>
    <name evidence="8" type="ORF">PMPD1_3846</name>
</gene>
<comment type="subcellular location">
    <subcellularLocation>
        <location evidence="6">Cell inner membrane</location>
        <topology evidence="6">Single-pass membrane protein</topology>
    </subcellularLocation>
</comment>
<dbReference type="EMBL" id="CP054212">
    <property type="protein sequence ID" value="QKJ88757.1"/>
    <property type="molecule type" value="Genomic_DNA"/>
</dbReference>
<evidence type="ECO:0000313" key="8">
    <source>
        <dbReference type="EMBL" id="QKJ88757.1"/>
    </source>
</evidence>
<evidence type="ECO:0000259" key="7">
    <source>
        <dbReference type="Pfam" id="PF13721"/>
    </source>
</evidence>
<sequence length="125" mass="14196">MRQHTFRHRTLPWLLFGVALLLVVALTPRLLRDESALQIRVSSQGVTLPDGFYVYQRLNAQGIQIKSITPSGDTLVIHFDSSEESQAAQKALHEIFPYGFVIAQIESGADRHWLSKIRFHSLWVG</sequence>
<evidence type="ECO:0000256" key="4">
    <source>
        <dbReference type="ARBA" id="ARBA00022989"/>
    </source>
</evidence>
<evidence type="ECO:0000256" key="1">
    <source>
        <dbReference type="ARBA" id="ARBA00022475"/>
    </source>
</evidence>
<feature type="domain" description="SecD export protein N-terminal TM" evidence="7">
    <location>
        <begin position="14"/>
        <end position="104"/>
    </location>
</feature>
<protein>
    <recommendedName>
        <fullName evidence="6">Modulator protein MzrA</fullName>
    </recommendedName>
</protein>
<keyword evidence="5 6" id="KW-0472">Membrane</keyword>
<keyword evidence="3 6" id="KW-0812">Transmembrane</keyword>
<dbReference type="GO" id="GO:0019901">
    <property type="term" value="F:protein kinase binding"/>
    <property type="evidence" value="ECO:0007669"/>
    <property type="project" value="UniProtKB-UniRule"/>
</dbReference>
<dbReference type="KEGG" id="pmak:PMPD1_3846"/>
<dbReference type="AlphaFoldDB" id="A0A6M8UJZ2"/>
<dbReference type="NCBIfam" id="NF007915">
    <property type="entry name" value="PRK10629.1"/>
    <property type="match status" value="1"/>
</dbReference>
<dbReference type="Proteomes" id="UP000505325">
    <property type="component" value="Chromosome"/>
</dbReference>
<name>A0A6M8UJZ2_9GAMM</name>
<comment type="similarity">
    <text evidence="6">Belongs to the MzrA family.</text>
</comment>
<keyword evidence="9" id="KW-1185">Reference proteome</keyword>
<dbReference type="HAMAP" id="MF_00904">
    <property type="entry name" value="Modulator_MzrA"/>
    <property type="match status" value="1"/>
</dbReference>
<dbReference type="Pfam" id="PF13721">
    <property type="entry name" value="SecD-TM1"/>
    <property type="match status" value="1"/>
</dbReference>
<evidence type="ECO:0000256" key="6">
    <source>
        <dbReference type="HAMAP-Rule" id="MF_00904"/>
    </source>
</evidence>
<evidence type="ECO:0000256" key="3">
    <source>
        <dbReference type="ARBA" id="ARBA00022692"/>
    </source>
</evidence>
<comment type="function">
    <text evidence="6">Modulates the activity of the EnvZ/OmpR two-component regulatory system, probably by directly modulating EnvZ enzymatic activity and increasing stability of phosphorylated OmpR.</text>
</comment>
<evidence type="ECO:0000256" key="2">
    <source>
        <dbReference type="ARBA" id="ARBA00022519"/>
    </source>
</evidence>
<evidence type="ECO:0000256" key="5">
    <source>
        <dbReference type="ARBA" id="ARBA00023136"/>
    </source>
</evidence>
<dbReference type="GO" id="GO:0005886">
    <property type="term" value="C:plasma membrane"/>
    <property type="evidence" value="ECO:0007669"/>
    <property type="project" value="UniProtKB-SubCell"/>
</dbReference>
<dbReference type="RefSeq" id="WP_173635601.1">
    <property type="nucleotide sequence ID" value="NZ_CP054212.1"/>
</dbReference>
<dbReference type="InterPro" id="IPR027398">
    <property type="entry name" value="SecD-TM"/>
</dbReference>
<reference evidence="8 9" key="1">
    <citation type="submission" date="2020-06" db="EMBL/GenBank/DDBJ databases">
        <title>Genome sequence of Paramixta manurensis strain PD-1.</title>
        <authorList>
            <person name="Lee C.W."/>
            <person name="Kim J."/>
        </authorList>
    </citation>
    <scope>NUCLEOTIDE SEQUENCE [LARGE SCALE GENOMIC DNA]</scope>
    <source>
        <strain evidence="8 9">PD-1</strain>
    </source>
</reference>
<keyword evidence="1 6" id="KW-1003">Cell membrane</keyword>
<keyword evidence="4 6" id="KW-1133">Transmembrane helix</keyword>
<organism evidence="8 9">
    <name type="scientific">Paramixta manurensis</name>
    <dbReference type="NCBI Taxonomy" id="2740817"/>
    <lineage>
        <taxon>Bacteria</taxon>
        <taxon>Pseudomonadati</taxon>
        <taxon>Pseudomonadota</taxon>
        <taxon>Gammaproteobacteria</taxon>
        <taxon>Enterobacterales</taxon>
        <taxon>Erwiniaceae</taxon>
        <taxon>Paramixta</taxon>
    </lineage>
</organism>